<evidence type="ECO:0000313" key="1">
    <source>
        <dbReference type="EMBL" id="KMZ66806.1"/>
    </source>
</evidence>
<organism evidence="1 2">
    <name type="scientific">Zostera marina</name>
    <name type="common">Eelgrass</name>
    <dbReference type="NCBI Taxonomy" id="29655"/>
    <lineage>
        <taxon>Eukaryota</taxon>
        <taxon>Viridiplantae</taxon>
        <taxon>Streptophyta</taxon>
        <taxon>Embryophyta</taxon>
        <taxon>Tracheophyta</taxon>
        <taxon>Spermatophyta</taxon>
        <taxon>Magnoliopsida</taxon>
        <taxon>Liliopsida</taxon>
        <taxon>Zosteraceae</taxon>
        <taxon>Zostera</taxon>
    </lineage>
</organism>
<comment type="caution">
    <text evidence="1">The sequence shown here is derived from an EMBL/GenBank/DDBJ whole genome shotgun (WGS) entry which is preliminary data.</text>
</comment>
<proteinExistence type="predicted"/>
<keyword evidence="2" id="KW-1185">Reference proteome</keyword>
<dbReference type="Proteomes" id="UP000036987">
    <property type="component" value="Unassembled WGS sequence"/>
</dbReference>
<dbReference type="AlphaFoldDB" id="A0A0K9PCW8"/>
<reference evidence="2" key="1">
    <citation type="journal article" date="2016" name="Nature">
        <title>The genome of the seagrass Zostera marina reveals angiosperm adaptation to the sea.</title>
        <authorList>
            <person name="Olsen J.L."/>
            <person name="Rouze P."/>
            <person name="Verhelst B."/>
            <person name="Lin Y.-C."/>
            <person name="Bayer T."/>
            <person name="Collen J."/>
            <person name="Dattolo E."/>
            <person name="De Paoli E."/>
            <person name="Dittami S."/>
            <person name="Maumus F."/>
            <person name="Michel G."/>
            <person name="Kersting A."/>
            <person name="Lauritano C."/>
            <person name="Lohaus R."/>
            <person name="Toepel M."/>
            <person name="Tonon T."/>
            <person name="Vanneste K."/>
            <person name="Amirebrahimi M."/>
            <person name="Brakel J."/>
            <person name="Bostroem C."/>
            <person name="Chovatia M."/>
            <person name="Grimwood J."/>
            <person name="Jenkins J.W."/>
            <person name="Jueterbock A."/>
            <person name="Mraz A."/>
            <person name="Stam W.T."/>
            <person name="Tice H."/>
            <person name="Bornberg-Bauer E."/>
            <person name="Green P.J."/>
            <person name="Pearson G.A."/>
            <person name="Procaccini G."/>
            <person name="Duarte C.M."/>
            <person name="Schmutz J."/>
            <person name="Reusch T.B.H."/>
            <person name="Van de Peer Y."/>
        </authorList>
    </citation>
    <scope>NUCLEOTIDE SEQUENCE [LARGE SCALE GENOMIC DNA]</scope>
    <source>
        <strain evidence="2">cv. Finnish</strain>
    </source>
</reference>
<accession>A0A0K9PCW8</accession>
<sequence length="23" mass="2945">MHWKIDYSWYLAFDRMIKLKGNK</sequence>
<name>A0A0K9PCW8_ZOSMR</name>
<evidence type="ECO:0000313" key="2">
    <source>
        <dbReference type="Proteomes" id="UP000036987"/>
    </source>
</evidence>
<protein>
    <submittedName>
        <fullName evidence="1">Uncharacterized protein</fullName>
    </submittedName>
</protein>
<dbReference type="EMBL" id="LFYR01000956">
    <property type="protein sequence ID" value="KMZ66806.1"/>
    <property type="molecule type" value="Genomic_DNA"/>
</dbReference>
<gene>
    <name evidence="1" type="ORF">ZOSMA_288G00040</name>
</gene>